<proteinExistence type="predicted"/>
<dbReference type="Proteomes" id="UP000821845">
    <property type="component" value="Chromosome 4"/>
</dbReference>
<comment type="caution">
    <text evidence="1">The sequence shown here is derived from an EMBL/GenBank/DDBJ whole genome shotgun (WGS) entry which is preliminary data.</text>
</comment>
<accession>A0ACB7SI77</accession>
<evidence type="ECO:0000313" key="1">
    <source>
        <dbReference type="EMBL" id="KAH6934418.1"/>
    </source>
</evidence>
<gene>
    <name evidence="1" type="ORF">HPB50_024178</name>
</gene>
<organism evidence="1 2">
    <name type="scientific">Hyalomma asiaticum</name>
    <name type="common">Tick</name>
    <dbReference type="NCBI Taxonomy" id="266040"/>
    <lineage>
        <taxon>Eukaryota</taxon>
        <taxon>Metazoa</taxon>
        <taxon>Ecdysozoa</taxon>
        <taxon>Arthropoda</taxon>
        <taxon>Chelicerata</taxon>
        <taxon>Arachnida</taxon>
        <taxon>Acari</taxon>
        <taxon>Parasitiformes</taxon>
        <taxon>Ixodida</taxon>
        <taxon>Ixodoidea</taxon>
        <taxon>Ixodidae</taxon>
        <taxon>Hyalomminae</taxon>
        <taxon>Hyalomma</taxon>
    </lineage>
</organism>
<reference evidence="1" key="1">
    <citation type="submission" date="2020-05" db="EMBL/GenBank/DDBJ databases">
        <title>Large-scale comparative analyses of tick genomes elucidate their genetic diversity and vector capacities.</title>
        <authorList>
            <person name="Jia N."/>
            <person name="Wang J."/>
            <person name="Shi W."/>
            <person name="Du L."/>
            <person name="Sun Y."/>
            <person name="Zhan W."/>
            <person name="Jiang J."/>
            <person name="Wang Q."/>
            <person name="Zhang B."/>
            <person name="Ji P."/>
            <person name="Sakyi L.B."/>
            <person name="Cui X."/>
            <person name="Yuan T."/>
            <person name="Jiang B."/>
            <person name="Yang W."/>
            <person name="Lam T.T.-Y."/>
            <person name="Chang Q."/>
            <person name="Ding S."/>
            <person name="Wang X."/>
            <person name="Zhu J."/>
            <person name="Ruan X."/>
            <person name="Zhao L."/>
            <person name="Wei J."/>
            <person name="Que T."/>
            <person name="Du C."/>
            <person name="Cheng J."/>
            <person name="Dai P."/>
            <person name="Han X."/>
            <person name="Huang E."/>
            <person name="Gao Y."/>
            <person name="Liu J."/>
            <person name="Shao H."/>
            <person name="Ye R."/>
            <person name="Li L."/>
            <person name="Wei W."/>
            <person name="Wang X."/>
            <person name="Wang C."/>
            <person name="Yang T."/>
            <person name="Huo Q."/>
            <person name="Li W."/>
            <person name="Guo W."/>
            <person name="Chen H."/>
            <person name="Zhou L."/>
            <person name="Ni X."/>
            <person name="Tian J."/>
            <person name="Zhou Y."/>
            <person name="Sheng Y."/>
            <person name="Liu T."/>
            <person name="Pan Y."/>
            <person name="Xia L."/>
            <person name="Li J."/>
            <person name="Zhao F."/>
            <person name="Cao W."/>
        </authorList>
    </citation>
    <scope>NUCLEOTIDE SEQUENCE</scope>
    <source>
        <strain evidence="1">Hyas-2018</strain>
    </source>
</reference>
<name>A0ACB7SI77_HYAAI</name>
<dbReference type="EMBL" id="CM023484">
    <property type="protein sequence ID" value="KAH6934418.1"/>
    <property type="molecule type" value="Genomic_DNA"/>
</dbReference>
<protein>
    <submittedName>
        <fullName evidence="1">Uncharacterized protein</fullName>
    </submittedName>
</protein>
<keyword evidence="2" id="KW-1185">Reference proteome</keyword>
<evidence type="ECO:0000313" key="2">
    <source>
        <dbReference type="Proteomes" id="UP000821845"/>
    </source>
</evidence>
<sequence length="788" mass="84659">MAGTARHGIDSTLVSPLTLTISIKHIEFTILRNRRGDEVMGELLLLLIHTVDKLETYTLGHIFVARYRLRFALGAIQHKVSIHSTILAGALLCPVAIIATAFVPNVAWMSVTLGLLYGAGYGALFIGTAVYIVSYFHEYRGFAMGIKFLGVSLSGIAGPSLVSLLVSEHGLKGCFLIMGGMMLHLIPLAFMLRYANPVTCKLCRRRKSPGQTVNGVSTMFYGTTMQIQATNGSTCSMKQPDFIGAPTLEACDDLERRNSLTISGTKSTIGFATKHSMCPSAPQEHRTAPLGFLREAIDVLRSPCFYVLLVAMVAADFTLPLFGSTIVDYAVDKGVAFNAAAQLVVYQCLGGFAGRLVLPLITDKLAHSRCPITAISLAALSLCFLVFPHIRNLAAVAAVSFLTGVQQGYLNAFKSVLVAEYLGVHSVAVSWGFIGLATLPLVFCEPSIVGVSYGGLVVGTAMYMVSHFEEYRGFAMGIKFLGVSFSGIVGPSLLSYLSTEHGLYGCLLITGGMMLHLIALALMLRYAKPVRWIRCKHPKASTQAVEGVATTFYGTTTRITDWNGGRYTAKWPDSIQDSVLKTPSGPEGRHSFSLAVANYAVDNAPKLSTYASTPHKHSSVPLGFLHQATEVLRSPCFYVLLVAMVAGDFTLPFFSSSIVDYAADKGVALVAATQLVMYQCLGGIFGRLVIPLITDKLAHSRCPITAFSLAALSMCFFVFPHITNFTAVAALCSLTGVQQGYLNAVKSVLVAEYLGVHSVAVSWGFMGVATLPLVLSEPSIVGNVLFQY</sequence>